<feature type="transmembrane region" description="Helical" evidence="6">
    <location>
        <begin position="249"/>
        <end position="268"/>
    </location>
</feature>
<feature type="transmembrane region" description="Helical" evidence="6">
    <location>
        <begin position="53"/>
        <end position="74"/>
    </location>
</feature>
<evidence type="ECO:0000256" key="6">
    <source>
        <dbReference type="SAM" id="Phobius"/>
    </source>
</evidence>
<evidence type="ECO:0000256" key="5">
    <source>
        <dbReference type="ARBA" id="ARBA00023136"/>
    </source>
</evidence>
<keyword evidence="8" id="KW-1185">Reference proteome</keyword>
<dbReference type="InterPro" id="IPR019108">
    <property type="entry name" value="Caa3_assmbl_CtaG-rel"/>
</dbReference>
<evidence type="ECO:0000313" key="7">
    <source>
        <dbReference type="EMBL" id="GEN85738.1"/>
    </source>
</evidence>
<evidence type="ECO:0000256" key="2">
    <source>
        <dbReference type="ARBA" id="ARBA00022475"/>
    </source>
</evidence>
<keyword evidence="2" id="KW-1003">Cell membrane</keyword>
<keyword evidence="3 6" id="KW-0812">Transmembrane</keyword>
<dbReference type="STRING" id="582851.GCA_900162665_02708"/>
<dbReference type="Pfam" id="PF09678">
    <property type="entry name" value="Caa3_CtaG"/>
    <property type="match status" value="1"/>
</dbReference>
<keyword evidence="5 6" id="KW-0472">Membrane</keyword>
<feature type="transmembrane region" description="Helical" evidence="6">
    <location>
        <begin position="150"/>
        <end position="175"/>
    </location>
</feature>
<proteinExistence type="predicted"/>
<reference evidence="7 8" key="1">
    <citation type="submission" date="2019-07" db="EMBL/GenBank/DDBJ databases">
        <title>Whole genome shotgun sequence of Oceanobacillus sojae NBRC 105379.</title>
        <authorList>
            <person name="Hosoyama A."/>
            <person name="Uohara A."/>
            <person name="Ohji S."/>
            <person name="Ichikawa N."/>
        </authorList>
    </citation>
    <scope>NUCLEOTIDE SEQUENCE [LARGE SCALE GENOMIC DNA]</scope>
    <source>
        <strain evidence="7 8">NBRC 105379</strain>
    </source>
</reference>
<evidence type="ECO:0000256" key="1">
    <source>
        <dbReference type="ARBA" id="ARBA00004651"/>
    </source>
</evidence>
<comment type="subcellular location">
    <subcellularLocation>
        <location evidence="1">Cell membrane</location>
        <topology evidence="1">Multi-pass membrane protein</topology>
    </subcellularLocation>
</comment>
<evidence type="ECO:0000256" key="4">
    <source>
        <dbReference type="ARBA" id="ARBA00022989"/>
    </source>
</evidence>
<evidence type="ECO:0008006" key="9">
    <source>
        <dbReference type="Google" id="ProtNLM"/>
    </source>
</evidence>
<dbReference type="EMBL" id="BJYM01000002">
    <property type="protein sequence ID" value="GEN85738.1"/>
    <property type="molecule type" value="Genomic_DNA"/>
</dbReference>
<comment type="caution">
    <text evidence="7">The sequence shown here is derived from an EMBL/GenBank/DDBJ whole genome shotgun (WGS) entry which is preliminary data.</text>
</comment>
<sequence length="279" mass="32625">MKFGEGFMIEIFLDEFHFSTLWNGGIFLFCAFIIICYFFMIPSKGKVKAIHTISFLLGMTVLFLAAGSPLNIIGRLTLQAHMYQIVGLLFVAAPLLVIGWRPKSWISQKISWMQRMLDYLRKPAAAIIILTVFFYSYHMPFMFDIARMELYWNHFFMLGLFIAALNFWSAFFYYWLDNRVRWYAMAIQISAFLPYCFYGLLASTGIYQTYNDPAVFLESLKVCIPVDLQMPDEFYIGFLPFDPVYEQQMGILIFLFSIALVSVITLVWSQRQFKNEKAL</sequence>
<accession>A0A511ZE59</accession>
<name>A0A511ZE59_9BACI</name>
<feature type="transmembrane region" description="Helical" evidence="6">
    <location>
        <begin position="80"/>
        <end position="98"/>
    </location>
</feature>
<feature type="transmembrane region" description="Helical" evidence="6">
    <location>
        <begin position="182"/>
        <end position="201"/>
    </location>
</feature>
<dbReference type="GO" id="GO:0005886">
    <property type="term" value="C:plasma membrane"/>
    <property type="evidence" value="ECO:0007669"/>
    <property type="project" value="UniProtKB-SubCell"/>
</dbReference>
<dbReference type="AlphaFoldDB" id="A0A511ZE59"/>
<feature type="transmembrane region" description="Helical" evidence="6">
    <location>
        <begin position="20"/>
        <end position="41"/>
    </location>
</feature>
<dbReference type="Proteomes" id="UP000321558">
    <property type="component" value="Unassembled WGS sequence"/>
</dbReference>
<keyword evidence="4 6" id="KW-1133">Transmembrane helix</keyword>
<gene>
    <name evidence="7" type="ORF">OSO01_04770</name>
</gene>
<evidence type="ECO:0000313" key="8">
    <source>
        <dbReference type="Proteomes" id="UP000321558"/>
    </source>
</evidence>
<organism evidence="7 8">
    <name type="scientific">Oceanobacillus sojae</name>
    <dbReference type="NCBI Taxonomy" id="582851"/>
    <lineage>
        <taxon>Bacteria</taxon>
        <taxon>Bacillati</taxon>
        <taxon>Bacillota</taxon>
        <taxon>Bacilli</taxon>
        <taxon>Bacillales</taxon>
        <taxon>Bacillaceae</taxon>
        <taxon>Oceanobacillus</taxon>
    </lineage>
</organism>
<evidence type="ECO:0000256" key="3">
    <source>
        <dbReference type="ARBA" id="ARBA00022692"/>
    </source>
</evidence>
<protein>
    <recommendedName>
        <fullName evidence="9">Cytochrome c oxidase assembly factor CtaG</fullName>
    </recommendedName>
</protein>
<feature type="transmembrane region" description="Helical" evidence="6">
    <location>
        <begin position="119"/>
        <end position="138"/>
    </location>
</feature>